<gene>
    <name evidence="2" type="ORF">RhiirA4_463758</name>
</gene>
<name>A0A2I1GNK3_9GLOM</name>
<evidence type="ECO:0000313" key="2">
    <source>
        <dbReference type="EMBL" id="PKY48223.1"/>
    </source>
</evidence>
<sequence length="246" mass="27437">MPSTNTSSVAPVATTTSVAPVATTTTTPELTEELREFRDSLLEMLMYYNRITSHEDKVAYLESLRTTARATSTISSVAPVATVTVTPELTEELRTFRDSLAPETLMYYNCITSHEGKVAYLESLRATVRTTMKREHEKGEAVIKLLVNLTVFLIVIIFIVIKSNSNNPIYDIGSFIISYSVQCIDIHIILYNTKGFNKRFILVLVPTIICSIAVGLMIKFNIDPTTAMTLTGPGILFTDWFSKYVV</sequence>
<dbReference type="EMBL" id="LLXI01000618">
    <property type="protein sequence ID" value="PKY48223.1"/>
    <property type="molecule type" value="Genomic_DNA"/>
</dbReference>
<feature type="transmembrane region" description="Helical" evidence="1">
    <location>
        <begin position="200"/>
        <end position="218"/>
    </location>
</feature>
<keyword evidence="1" id="KW-1133">Transmembrane helix</keyword>
<evidence type="ECO:0000256" key="1">
    <source>
        <dbReference type="SAM" id="Phobius"/>
    </source>
</evidence>
<dbReference type="AlphaFoldDB" id="A0A2I1GNK3"/>
<feature type="transmembrane region" description="Helical" evidence="1">
    <location>
        <begin position="141"/>
        <end position="161"/>
    </location>
</feature>
<dbReference type="VEuPathDB" id="FungiDB:FUN_011795"/>
<accession>A0A2I1GNK3</accession>
<keyword evidence="1" id="KW-0812">Transmembrane</keyword>
<protein>
    <submittedName>
        <fullName evidence="2">Uncharacterized protein</fullName>
    </submittedName>
</protein>
<keyword evidence="1" id="KW-0472">Membrane</keyword>
<reference evidence="2 3" key="1">
    <citation type="submission" date="2015-10" db="EMBL/GenBank/DDBJ databases">
        <title>Genome analyses suggest a sexual origin of heterokaryosis in a supposedly ancient asexual fungus.</title>
        <authorList>
            <person name="Ropars J."/>
            <person name="Sedzielewska K."/>
            <person name="Noel J."/>
            <person name="Charron P."/>
            <person name="Farinelli L."/>
            <person name="Marton T."/>
            <person name="Kruger M."/>
            <person name="Pelin A."/>
            <person name="Brachmann A."/>
            <person name="Corradi N."/>
        </authorList>
    </citation>
    <scope>NUCLEOTIDE SEQUENCE [LARGE SCALE GENOMIC DNA]</scope>
    <source>
        <strain evidence="2 3">A4</strain>
    </source>
</reference>
<organism evidence="2 3">
    <name type="scientific">Rhizophagus irregularis</name>
    <dbReference type="NCBI Taxonomy" id="588596"/>
    <lineage>
        <taxon>Eukaryota</taxon>
        <taxon>Fungi</taxon>
        <taxon>Fungi incertae sedis</taxon>
        <taxon>Mucoromycota</taxon>
        <taxon>Glomeromycotina</taxon>
        <taxon>Glomeromycetes</taxon>
        <taxon>Glomerales</taxon>
        <taxon>Glomeraceae</taxon>
        <taxon>Rhizophagus</taxon>
    </lineage>
</organism>
<comment type="caution">
    <text evidence="2">The sequence shown here is derived from an EMBL/GenBank/DDBJ whole genome shotgun (WGS) entry which is preliminary data.</text>
</comment>
<feature type="transmembrane region" description="Helical" evidence="1">
    <location>
        <begin position="173"/>
        <end position="193"/>
    </location>
</feature>
<keyword evidence="3" id="KW-1185">Reference proteome</keyword>
<dbReference type="VEuPathDB" id="FungiDB:RhiirA1_465410"/>
<dbReference type="Proteomes" id="UP000234323">
    <property type="component" value="Unassembled WGS sequence"/>
</dbReference>
<evidence type="ECO:0000313" key="3">
    <source>
        <dbReference type="Proteomes" id="UP000234323"/>
    </source>
</evidence>
<proteinExistence type="predicted"/>